<evidence type="ECO:0000256" key="4">
    <source>
        <dbReference type="SAM" id="MobiDB-lite"/>
    </source>
</evidence>
<dbReference type="PANTHER" id="PTHR43537:SF47">
    <property type="entry name" value="REGULATORY PROTEIN GNTR HTH"/>
    <property type="match status" value="1"/>
</dbReference>
<proteinExistence type="predicted"/>
<dbReference type="PANTHER" id="PTHR43537">
    <property type="entry name" value="TRANSCRIPTIONAL REGULATOR, GNTR FAMILY"/>
    <property type="match status" value="1"/>
</dbReference>
<keyword evidence="7" id="KW-1185">Reference proteome</keyword>
<protein>
    <submittedName>
        <fullName evidence="6">DNA-binding transcriptional regulator, FadR family</fullName>
    </submittedName>
</protein>
<dbReference type="Proteomes" id="UP000236754">
    <property type="component" value="Unassembled WGS sequence"/>
</dbReference>
<keyword evidence="1" id="KW-0805">Transcription regulation</keyword>
<dbReference type="InterPro" id="IPR000524">
    <property type="entry name" value="Tscrpt_reg_HTH_GntR"/>
</dbReference>
<dbReference type="SUPFAM" id="SSF46785">
    <property type="entry name" value="Winged helix' DNA-binding domain"/>
    <property type="match status" value="1"/>
</dbReference>
<dbReference type="Gene3D" id="1.10.10.10">
    <property type="entry name" value="Winged helix-like DNA-binding domain superfamily/Winged helix DNA-binding domain"/>
    <property type="match status" value="1"/>
</dbReference>
<accession>A0A1H6AZ89</accession>
<feature type="region of interest" description="Disordered" evidence="4">
    <location>
        <begin position="137"/>
        <end position="165"/>
    </location>
</feature>
<gene>
    <name evidence="6" type="ORF">SAMN05216223_10691</name>
</gene>
<organism evidence="6 7">
    <name type="scientific">Actinacidiphila yanglinensis</name>
    <dbReference type="NCBI Taxonomy" id="310779"/>
    <lineage>
        <taxon>Bacteria</taxon>
        <taxon>Bacillati</taxon>
        <taxon>Actinomycetota</taxon>
        <taxon>Actinomycetes</taxon>
        <taxon>Kitasatosporales</taxon>
        <taxon>Streptomycetaceae</taxon>
        <taxon>Actinacidiphila</taxon>
    </lineage>
</organism>
<evidence type="ECO:0000256" key="2">
    <source>
        <dbReference type="ARBA" id="ARBA00023125"/>
    </source>
</evidence>
<keyword evidence="3" id="KW-0804">Transcription</keyword>
<dbReference type="Pfam" id="PF07729">
    <property type="entry name" value="FCD"/>
    <property type="match status" value="1"/>
</dbReference>
<evidence type="ECO:0000313" key="6">
    <source>
        <dbReference type="EMBL" id="SEG53888.1"/>
    </source>
</evidence>
<dbReference type="InterPro" id="IPR036388">
    <property type="entry name" value="WH-like_DNA-bd_sf"/>
</dbReference>
<reference evidence="6 7" key="1">
    <citation type="submission" date="2016-10" db="EMBL/GenBank/DDBJ databases">
        <authorList>
            <person name="de Groot N.N."/>
        </authorList>
    </citation>
    <scope>NUCLEOTIDE SEQUENCE [LARGE SCALE GENOMIC DNA]</scope>
    <source>
        <strain evidence="6 7">CGMCC 4.2023</strain>
    </source>
</reference>
<dbReference type="InterPro" id="IPR008920">
    <property type="entry name" value="TF_FadR/GntR_C"/>
</dbReference>
<feature type="domain" description="HTH gntR-type" evidence="5">
    <location>
        <begin position="9"/>
        <end position="77"/>
    </location>
</feature>
<evidence type="ECO:0000259" key="5">
    <source>
        <dbReference type="PROSITE" id="PS50949"/>
    </source>
</evidence>
<dbReference type="SMART" id="SM00345">
    <property type="entry name" value="HTH_GNTR"/>
    <property type="match status" value="1"/>
</dbReference>
<name>A0A1H6AZ89_9ACTN</name>
<keyword evidence="2 6" id="KW-0238">DNA-binding</keyword>
<dbReference type="CDD" id="cd07377">
    <property type="entry name" value="WHTH_GntR"/>
    <property type="match status" value="1"/>
</dbReference>
<evidence type="ECO:0000256" key="1">
    <source>
        <dbReference type="ARBA" id="ARBA00023015"/>
    </source>
</evidence>
<dbReference type="PRINTS" id="PR00035">
    <property type="entry name" value="HTHGNTR"/>
</dbReference>
<dbReference type="PROSITE" id="PS50949">
    <property type="entry name" value="HTH_GNTR"/>
    <property type="match status" value="1"/>
</dbReference>
<dbReference type="EMBL" id="FNVU01000006">
    <property type="protein sequence ID" value="SEG53888.1"/>
    <property type="molecule type" value="Genomic_DNA"/>
</dbReference>
<dbReference type="InterPro" id="IPR011711">
    <property type="entry name" value="GntR_C"/>
</dbReference>
<dbReference type="OrthoDB" id="3575876at2"/>
<dbReference type="Pfam" id="PF00392">
    <property type="entry name" value="GntR"/>
    <property type="match status" value="1"/>
</dbReference>
<dbReference type="SMART" id="SM00895">
    <property type="entry name" value="FCD"/>
    <property type="match status" value="1"/>
</dbReference>
<dbReference type="Gene3D" id="1.20.120.530">
    <property type="entry name" value="GntR ligand-binding domain-like"/>
    <property type="match status" value="1"/>
</dbReference>
<dbReference type="RefSeq" id="WP_103886380.1">
    <property type="nucleotide sequence ID" value="NZ_FNVU01000006.1"/>
</dbReference>
<dbReference type="AlphaFoldDB" id="A0A1H6AZ89"/>
<evidence type="ECO:0000256" key="3">
    <source>
        <dbReference type="ARBA" id="ARBA00023163"/>
    </source>
</evidence>
<dbReference type="SUPFAM" id="SSF48008">
    <property type="entry name" value="GntR ligand-binding domain-like"/>
    <property type="match status" value="2"/>
</dbReference>
<evidence type="ECO:0000313" key="7">
    <source>
        <dbReference type="Proteomes" id="UP000236754"/>
    </source>
</evidence>
<sequence>MALGSLRPSPLVEQAAERLREQITGGQWPVGTKLPGETTLATLLGVGRSTVREALRALAGAGMVRTRQGAGVFVIATRPVEDWPARLRRAALVDVYEVRAMLEVQAARLAAVRRTPEDVEALRAALALRTAAGARTASGPEQAAAGSAGGAGEEDAGAGGDATADGEGAHGTYGASGAAFIDADIALHTAVVAAAHNPVLTDLFAEFAPALRENLLALLDLIDVRAHDEEHGEAAHTALVEAIAAGEPDPAARVLLAELSATQEHLRDRQVQEERDPS</sequence>
<dbReference type="GO" id="GO:0003677">
    <property type="term" value="F:DNA binding"/>
    <property type="evidence" value="ECO:0007669"/>
    <property type="project" value="UniProtKB-KW"/>
</dbReference>
<dbReference type="GO" id="GO:0003700">
    <property type="term" value="F:DNA-binding transcription factor activity"/>
    <property type="evidence" value="ECO:0007669"/>
    <property type="project" value="InterPro"/>
</dbReference>
<dbReference type="InterPro" id="IPR036390">
    <property type="entry name" value="WH_DNA-bd_sf"/>
</dbReference>